<dbReference type="Proteomes" id="UP000036356">
    <property type="component" value="Unassembled WGS sequence"/>
</dbReference>
<feature type="domain" description="Carboxymuconolactone decarboxylase-like" evidence="1">
    <location>
        <begin position="24"/>
        <end position="101"/>
    </location>
</feature>
<gene>
    <name evidence="2" type="ORF">DEAC_c20410</name>
</gene>
<dbReference type="AlphaFoldDB" id="A0A0J1FRS8"/>
<accession>A0A0J1FRS8</accession>
<keyword evidence="3" id="KW-1185">Reference proteome</keyword>
<organism evidence="2 3">
    <name type="scientific">Desulfosporosinus acididurans</name>
    <dbReference type="NCBI Taxonomy" id="476652"/>
    <lineage>
        <taxon>Bacteria</taxon>
        <taxon>Bacillati</taxon>
        <taxon>Bacillota</taxon>
        <taxon>Clostridia</taxon>
        <taxon>Eubacteriales</taxon>
        <taxon>Desulfitobacteriaceae</taxon>
        <taxon>Desulfosporosinus</taxon>
    </lineage>
</organism>
<dbReference type="Gene3D" id="1.20.1290.10">
    <property type="entry name" value="AhpD-like"/>
    <property type="match status" value="1"/>
</dbReference>
<evidence type="ECO:0000313" key="2">
    <source>
        <dbReference type="EMBL" id="KLU66002.1"/>
    </source>
</evidence>
<dbReference type="STRING" id="476652.DEAC_c20410"/>
<dbReference type="PANTHER" id="PTHR33930:SF2">
    <property type="entry name" value="BLR3452 PROTEIN"/>
    <property type="match status" value="1"/>
</dbReference>
<proteinExistence type="predicted"/>
<dbReference type="GO" id="GO:0051920">
    <property type="term" value="F:peroxiredoxin activity"/>
    <property type="evidence" value="ECO:0007669"/>
    <property type="project" value="InterPro"/>
</dbReference>
<dbReference type="PATRIC" id="fig|476652.3.peg.2112"/>
<dbReference type="InterPro" id="IPR029032">
    <property type="entry name" value="AhpD-like"/>
</dbReference>
<reference evidence="2 3" key="1">
    <citation type="submission" date="2015-06" db="EMBL/GenBank/DDBJ databases">
        <title>Draft genome of the moderately acidophilic sulfate reducer Candidatus Desulfosporosinus acididurans strain M1.</title>
        <authorList>
            <person name="Poehlein A."/>
            <person name="Petzsch P."/>
            <person name="Johnson B.D."/>
            <person name="Schloemann M."/>
            <person name="Daniel R."/>
            <person name="Muehling M."/>
        </authorList>
    </citation>
    <scope>NUCLEOTIDE SEQUENCE [LARGE SCALE GENOMIC DNA]</scope>
    <source>
        <strain evidence="2 3">M1</strain>
    </source>
</reference>
<comment type="caution">
    <text evidence="2">The sequence shown here is derived from an EMBL/GenBank/DDBJ whole genome shotgun (WGS) entry which is preliminary data.</text>
</comment>
<evidence type="ECO:0000313" key="3">
    <source>
        <dbReference type="Proteomes" id="UP000036356"/>
    </source>
</evidence>
<dbReference type="EMBL" id="LDZY01000006">
    <property type="protein sequence ID" value="KLU66002.1"/>
    <property type="molecule type" value="Genomic_DNA"/>
</dbReference>
<sequence length="116" mass="13357">MDDYFDNLDTIEENLKYFTTNHEQIYQAYETYGKLVHETGPLDQKTCWLIKVALSTECQYPYALRTHILKALTGGCTQEEIEHAMMLVAPTAGFPKTMFGMLTLRDVVDELNRSVQ</sequence>
<name>A0A0J1FRS8_9FIRM</name>
<dbReference type="RefSeq" id="WP_047809908.1">
    <property type="nucleotide sequence ID" value="NZ_LDZY01000006.1"/>
</dbReference>
<dbReference type="InterPro" id="IPR003779">
    <property type="entry name" value="CMD-like"/>
</dbReference>
<dbReference type="Pfam" id="PF02627">
    <property type="entry name" value="CMD"/>
    <property type="match status" value="1"/>
</dbReference>
<evidence type="ECO:0000259" key="1">
    <source>
        <dbReference type="Pfam" id="PF02627"/>
    </source>
</evidence>
<protein>
    <submittedName>
        <fullName evidence="2">Carboxymuconolactone decarboxylase family protein</fullName>
    </submittedName>
</protein>
<dbReference type="PANTHER" id="PTHR33930">
    <property type="entry name" value="ALKYL HYDROPEROXIDE REDUCTASE AHPD"/>
    <property type="match status" value="1"/>
</dbReference>
<dbReference type="SUPFAM" id="SSF69118">
    <property type="entry name" value="AhpD-like"/>
    <property type="match status" value="1"/>
</dbReference>